<name>A0AAU9WA62_9CNID</name>
<dbReference type="EMBL" id="CALNXJ010000010">
    <property type="protein sequence ID" value="CAH3107288.1"/>
    <property type="molecule type" value="Genomic_DNA"/>
</dbReference>
<dbReference type="PANTHER" id="PTHR33845">
    <property type="entry name" value="C2H2-TYPE DOMAIN-CONTAINING PROTEIN"/>
    <property type="match status" value="1"/>
</dbReference>
<accession>A0AAU9WA62</accession>
<reference evidence="1 2" key="1">
    <citation type="submission" date="2022-05" db="EMBL/GenBank/DDBJ databases">
        <authorList>
            <consortium name="Genoscope - CEA"/>
            <person name="William W."/>
        </authorList>
    </citation>
    <scope>NUCLEOTIDE SEQUENCE [LARGE SCALE GENOMIC DNA]</scope>
</reference>
<comment type="caution">
    <text evidence="1">The sequence shown here is derived from an EMBL/GenBank/DDBJ whole genome shotgun (WGS) entry which is preliminary data.</text>
</comment>
<keyword evidence="2" id="KW-1185">Reference proteome</keyword>
<evidence type="ECO:0000313" key="1">
    <source>
        <dbReference type="EMBL" id="CAH3107288.1"/>
    </source>
</evidence>
<sequence length="227" mass="25585">CQSLQETLAKIERVLGETTFPNQNAKDEALFILQTAQLAIMSWKCHILRSANQDQARIDALEKLDDNTVLIINDWAMKFLPQKYRESQTDWFGKRGISWHVSVVYRRVRGVLQWQGFLHIVQSCNQGSAAGGKGAADRLAATCKNHVRTFINEGNHVNNAEQLKSTLLSHGGIEGVRVAVMQSVEEEAVVDDNRKIVGINKLNNFEFKDEILVAWRAYGMGKGKDFK</sequence>
<feature type="non-terminal residue" evidence="1">
    <location>
        <position position="1"/>
    </location>
</feature>
<organism evidence="1 2">
    <name type="scientific">Pocillopora meandrina</name>
    <dbReference type="NCBI Taxonomy" id="46732"/>
    <lineage>
        <taxon>Eukaryota</taxon>
        <taxon>Metazoa</taxon>
        <taxon>Cnidaria</taxon>
        <taxon>Anthozoa</taxon>
        <taxon>Hexacorallia</taxon>
        <taxon>Scleractinia</taxon>
        <taxon>Astrocoeniina</taxon>
        <taxon>Pocilloporidae</taxon>
        <taxon>Pocillopora</taxon>
    </lineage>
</organism>
<evidence type="ECO:0000313" key="2">
    <source>
        <dbReference type="Proteomes" id="UP001159428"/>
    </source>
</evidence>
<proteinExistence type="predicted"/>
<gene>
    <name evidence="1" type="ORF">PMEA_00001947</name>
</gene>
<protein>
    <submittedName>
        <fullName evidence="1">Uncharacterized protein</fullName>
    </submittedName>
</protein>
<dbReference type="AlphaFoldDB" id="A0AAU9WA62"/>
<feature type="non-terminal residue" evidence="1">
    <location>
        <position position="227"/>
    </location>
</feature>
<dbReference type="PANTHER" id="PTHR33845:SF1">
    <property type="entry name" value="C2H2-TYPE DOMAIN-CONTAINING PROTEIN"/>
    <property type="match status" value="1"/>
</dbReference>
<dbReference type="Proteomes" id="UP001159428">
    <property type="component" value="Unassembled WGS sequence"/>
</dbReference>